<dbReference type="Proteomes" id="UP001302676">
    <property type="component" value="Unassembled WGS sequence"/>
</dbReference>
<reference evidence="2" key="1">
    <citation type="journal article" date="2023" name="Mol. Phylogenet. Evol.">
        <title>Genome-scale phylogeny and comparative genomics of the fungal order Sordariales.</title>
        <authorList>
            <person name="Hensen N."/>
            <person name="Bonometti L."/>
            <person name="Westerberg I."/>
            <person name="Brannstrom I.O."/>
            <person name="Guillou S."/>
            <person name="Cros-Aarteil S."/>
            <person name="Calhoun S."/>
            <person name="Haridas S."/>
            <person name="Kuo A."/>
            <person name="Mondo S."/>
            <person name="Pangilinan J."/>
            <person name="Riley R."/>
            <person name="LaButti K."/>
            <person name="Andreopoulos B."/>
            <person name="Lipzen A."/>
            <person name="Chen C."/>
            <person name="Yan M."/>
            <person name="Daum C."/>
            <person name="Ng V."/>
            <person name="Clum A."/>
            <person name="Steindorff A."/>
            <person name="Ohm R.A."/>
            <person name="Martin F."/>
            <person name="Silar P."/>
            <person name="Natvig D.O."/>
            <person name="Lalanne C."/>
            <person name="Gautier V."/>
            <person name="Ament-Velasquez S.L."/>
            <person name="Kruys A."/>
            <person name="Hutchinson M.I."/>
            <person name="Powell A.J."/>
            <person name="Barry K."/>
            <person name="Miller A.N."/>
            <person name="Grigoriev I.V."/>
            <person name="Debuchy R."/>
            <person name="Gladieux P."/>
            <person name="Hiltunen Thoren M."/>
            <person name="Johannesson H."/>
        </authorList>
    </citation>
    <scope>NUCLEOTIDE SEQUENCE</scope>
    <source>
        <strain evidence="2">CBS 141.50</strain>
    </source>
</reference>
<dbReference type="AlphaFoldDB" id="A0AAN6ZKH6"/>
<gene>
    <name evidence="2" type="ORF">C8A04DRAFT_30661</name>
</gene>
<name>A0AAN6ZKH6_9PEZI</name>
<keyword evidence="3" id="KW-1185">Reference proteome</keyword>
<evidence type="ECO:0000256" key="1">
    <source>
        <dbReference type="SAM" id="MobiDB-lite"/>
    </source>
</evidence>
<dbReference type="RefSeq" id="XP_062635188.1">
    <property type="nucleotide sequence ID" value="XM_062781466.1"/>
</dbReference>
<proteinExistence type="predicted"/>
<dbReference type="EMBL" id="MU853606">
    <property type="protein sequence ID" value="KAK4141817.1"/>
    <property type="molecule type" value="Genomic_DNA"/>
</dbReference>
<protein>
    <submittedName>
        <fullName evidence="2">Uncharacterized protein</fullName>
    </submittedName>
</protein>
<feature type="compositionally biased region" description="Low complexity" evidence="1">
    <location>
        <begin position="41"/>
        <end position="62"/>
    </location>
</feature>
<evidence type="ECO:0000313" key="3">
    <source>
        <dbReference type="Proteomes" id="UP001302676"/>
    </source>
</evidence>
<dbReference type="GeneID" id="87818079"/>
<evidence type="ECO:0000313" key="2">
    <source>
        <dbReference type="EMBL" id="KAK4141817.1"/>
    </source>
</evidence>
<comment type="caution">
    <text evidence="2">The sequence shown here is derived from an EMBL/GenBank/DDBJ whole genome shotgun (WGS) entry which is preliminary data.</text>
</comment>
<sequence>MLHRAIRPKISTFTTRYQYPKRTSLPYGVAYHHPTPSIKFSSSSNNLPTSNPNSTPGNKPNNAAPHNTHQINPPIPMAKSQLTDADRARVQARNDAMSKALGAIEPYDPDLVREALLAVARDHPVDDAVREAYADELLRGMADSEPLDELESSLACPLLAPGAPWGLAVYRVAYGGGEGTDEAWRRMVELIGESVREDLDMRGRLDLLPRHRLAVVDDRDRFDGASPDRVREHFVKWARDEFRRNQREEPVTEDEMARFYHTGPLEEFVGTRYNFCLVVDDICLESLEHMSDPVVKLVRKDWAPYEPELEEDEDYGDNPGWEGGVSNNEFEDVGWMYMNLSDYVDIQDSLDDPHDWEDDYVRPPLMRWRDDFEKTAPGFWRRGGKSDGE</sequence>
<reference evidence="2" key="2">
    <citation type="submission" date="2023-05" db="EMBL/GenBank/DDBJ databases">
        <authorList>
            <consortium name="Lawrence Berkeley National Laboratory"/>
            <person name="Steindorff A."/>
            <person name="Hensen N."/>
            <person name="Bonometti L."/>
            <person name="Westerberg I."/>
            <person name="Brannstrom I.O."/>
            <person name="Guillou S."/>
            <person name="Cros-Aarteil S."/>
            <person name="Calhoun S."/>
            <person name="Haridas S."/>
            <person name="Kuo A."/>
            <person name="Mondo S."/>
            <person name="Pangilinan J."/>
            <person name="Riley R."/>
            <person name="Labutti K."/>
            <person name="Andreopoulos B."/>
            <person name="Lipzen A."/>
            <person name="Chen C."/>
            <person name="Yanf M."/>
            <person name="Daum C."/>
            <person name="Ng V."/>
            <person name="Clum A."/>
            <person name="Ohm R."/>
            <person name="Martin F."/>
            <person name="Silar P."/>
            <person name="Natvig D."/>
            <person name="Lalanne C."/>
            <person name="Gautier V."/>
            <person name="Ament-Velasquez S.L."/>
            <person name="Kruys A."/>
            <person name="Hutchinson M.I."/>
            <person name="Powell A.J."/>
            <person name="Barry K."/>
            <person name="Miller A.N."/>
            <person name="Grigoriev I.V."/>
            <person name="Debuchy R."/>
            <person name="Gladieux P."/>
            <person name="Thoren M.H."/>
            <person name="Johannesson H."/>
        </authorList>
    </citation>
    <scope>NUCLEOTIDE SEQUENCE</scope>
    <source>
        <strain evidence="2">CBS 141.50</strain>
    </source>
</reference>
<organism evidence="2 3">
    <name type="scientific">Dichotomopilus funicola</name>
    <dbReference type="NCBI Taxonomy" id="1934379"/>
    <lineage>
        <taxon>Eukaryota</taxon>
        <taxon>Fungi</taxon>
        <taxon>Dikarya</taxon>
        <taxon>Ascomycota</taxon>
        <taxon>Pezizomycotina</taxon>
        <taxon>Sordariomycetes</taxon>
        <taxon>Sordariomycetidae</taxon>
        <taxon>Sordariales</taxon>
        <taxon>Chaetomiaceae</taxon>
        <taxon>Dichotomopilus</taxon>
    </lineage>
</organism>
<feature type="region of interest" description="Disordered" evidence="1">
    <location>
        <begin position="37"/>
        <end position="88"/>
    </location>
</feature>
<accession>A0AAN6ZKH6</accession>